<accession>A0ABY5E3B5</accession>
<gene>
    <name evidence="8" type="ORF">NJU99_10270</name>
</gene>
<keyword evidence="4 6" id="KW-0472">Membrane</keyword>
<evidence type="ECO:0000256" key="6">
    <source>
        <dbReference type="SAM" id="Phobius"/>
    </source>
</evidence>
<evidence type="ECO:0000256" key="5">
    <source>
        <dbReference type="SAM" id="Coils"/>
    </source>
</evidence>
<feature type="transmembrane region" description="Helical" evidence="6">
    <location>
        <begin position="128"/>
        <end position="159"/>
    </location>
</feature>
<feature type="transmembrane region" description="Helical" evidence="6">
    <location>
        <begin position="85"/>
        <end position="107"/>
    </location>
</feature>
<keyword evidence="2 6" id="KW-0812">Transmembrane</keyword>
<dbReference type="Gene3D" id="1.20.120.350">
    <property type="entry name" value="Voltage-gated potassium channels. Chain C"/>
    <property type="match status" value="1"/>
</dbReference>
<proteinExistence type="predicted"/>
<keyword evidence="5" id="KW-0175">Coiled coil</keyword>
<feature type="transmembrane region" description="Helical" evidence="6">
    <location>
        <begin position="199"/>
        <end position="224"/>
    </location>
</feature>
<evidence type="ECO:0000313" key="8">
    <source>
        <dbReference type="EMBL" id="UTJ05650.1"/>
    </source>
</evidence>
<reference evidence="8" key="1">
    <citation type="submission" date="2022-07" db="EMBL/GenBank/DDBJ databases">
        <title>Arcobacter roscoffensis sp. nov., a marine bacterium isolated from coastal seawater collected from Roscoff, France.</title>
        <authorList>
            <person name="Pascual J."/>
            <person name="Lepeaux C."/>
            <person name="Methner A."/>
            <person name="Overmann J."/>
        </authorList>
    </citation>
    <scope>NUCLEOTIDE SEQUENCE</scope>
    <source>
        <strain evidence="8">ARW1-2F2</strain>
    </source>
</reference>
<name>A0ABY5E3B5_9BACT</name>
<evidence type="ECO:0000313" key="9">
    <source>
        <dbReference type="Proteomes" id="UP001060012"/>
    </source>
</evidence>
<evidence type="ECO:0000259" key="7">
    <source>
        <dbReference type="Pfam" id="PF00520"/>
    </source>
</evidence>
<dbReference type="InterPro" id="IPR005821">
    <property type="entry name" value="Ion_trans_dom"/>
</dbReference>
<dbReference type="PANTHER" id="PTHR10037">
    <property type="entry name" value="VOLTAGE-GATED CATION CHANNEL CALCIUM AND SODIUM"/>
    <property type="match status" value="1"/>
</dbReference>
<dbReference type="RefSeq" id="WP_254575831.1">
    <property type="nucleotide sequence ID" value="NZ_CP100595.1"/>
</dbReference>
<feature type="transmembrane region" description="Helical" evidence="6">
    <location>
        <begin position="45"/>
        <end position="65"/>
    </location>
</feature>
<feature type="transmembrane region" description="Helical" evidence="6">
    <location>
        <begin position="15"/>
        <end position="33"/>
    </location>
</feature>
<keyword evidence="3 6" id="KW-1133">Transmembrane helix</keyword>
<organism evidence="8 9">
    <name type="scientific">Arcobacter roscoffensis</name>
    <dbReference type="NCBI Taxonomy" id="2961520"/>
    <lineage>
        <taxon>Bacteria</taxon>
        <taxon>Pseudomonadati</taxon>
        <taxon>Campylobacterota</taxon>
        <taxon>Epsilonproteobacteria</taxon>
        <taxon>Campylobacterales</taxon>
        <taxon>Arcobacteraceae</taxon>
        <taxon>Arcobacter</taxon>
    </lineage>
</organism>
<dbReference type="SUPFAM" id="SSF81324">
    <property type="entry name" value="Voltage-gated potassium channels"/>
    <property type="match status" value="1"/>
</dbReference>
<comment type="subcellular location">
    <subcellularLocation>
        <location evidence="1">Membrane</location>
        <topology evidence="1">Multi-pass membrane protein</topology>
    </subcellularLocation>
</comment>
<dbReference type="EMBL" id="CP100595">
    <property type="protein sequence ID" value="UTJ05650.1"/>
    <property type="molecule type" value="Genomic_DNA"/>
</dbReference>
<dbReference type="InterPro" id="IPR043203">
    <property type="entry name" value="VGCC_Ca_Na"/>
</dbReference>
<evidence type="ECO:0000256" key="1">
    <source>
        <dbReference type="ARBA" id="ARBA00004141"/>
    </source>
</evidence>
<dbReference type="Proteomes" id="UP001060012">
    <property type="component" value="Chromosome"/>
</dbReference>
<keyword evidence="9" id="KW-1185">Reference proteome</keyword>
<dbReference type="InterPro" id="IPR027359">
    <property type="entry name" value="Volt_channel_dom_sf"/>
</dbReference>
<dbReference type="Gene3D" id="1.10.287.70">
    <property type="match status" value="1"/>
</dbReference>
<evidence type="ECO:0000256" key="2">
    <source>
        <dbReference type="ARBA" id="ARBA00022692"/>
    </source>
</evidence>
<feature type="domain" description="Ion transport" evidence="7">
    <location>
        <begin position="14"/>
        <end position="232"/>
    </location>
</feature>
<protein>
    <submittedName>
        <fullName evidence="8">Ion transporter</fullName>
    </submittedName>
</protein>
<evidence type="ECO:0000256" key="4">
    <source>
        <dbReference type="ARBA" id="ARBA00023136"/>
    </source>
</evidence>
<dbReference type="PANTHER" id="PTHR10037:SF62">
    <property type="entry name" value="SODIUM CHANNEL PROTEIN 60E"/>
    <property type="match status" value="1"/>
</dbReference>
<feature type="coiled-coil region" evidence="5">
    <location>
        <begin position="238"/>
        <end position="265"/>
    </location>
</feature>
<evidence type="ECO:0000256" key="3">
    <source>
        <dbReference type="ARBA" id="ARBA00022989"/>
    </source>
</evidence>
<dbReference type="Pfam" id="PF00520">
    <property type="entry name" value="Ion_trans"/>
    <property type="match status" value="1"/>
</dbReference>
<sequence length="267" mass="31343">MTAMEKIQEIRDAKWFSNLTTFIILAYASILGFKTLDEVEGHYDLFLRVADYFVTVYFVFELAIKMVAEKKFVNFFKSGWNVFDFVIVVITLLPLESSSFAAIARLMRVFRILRLFTARPELKAIIDMLIKAIPSIIDIVILMFIIFYIYAIIGSFFFVDLPSGLWKDFLISMLTLFRVLTFEDWTDVMYEAMEVYPWAWIYFVSFVIIAAFVFFNLFVAVIIGEMQKLQEAEMKEEIHEDSKKLDVLLKEVKSLREEISELKKKDT</sequence>